<feature type="chain" id="PRO_5020571169" description="DUF4412 domain-containing protein" evidence="1">
    <location>
        <begin position="22"/>
        <end position="252"/>
    </location>
</feature>
<dbReference type="OrthoDB" id="9671537at2"/>
<feature type="signal peptide" evidence="1">
    <location>
        <begin position="1"/>
        <end position="21"/>
    </location>
</feature>
<proteinExistence type="predicted"/>
<keyword evidence="1" id="KW-0732">Signal</keyword>
<evidence type="ECO:0008006" key="4">
    <source>
        <dbReference type="Google" id="ProtNLM"/>
    </source>
</evidence>
<reference evidence="2 3" key="1">
    <citation type="submission" date="2019-03" db="EMBL/GenBank/DDBJ databases">
        <title>Genome sequence of Thiobacillaceae bacterium LSR1, a sulfur-oxidizing bacterium isolated from freshwater sediment.</title>
        <authorList>
            <person name="Li S."/>
        </authorList>
    </citation>
    <scope>NUCLEOTIDE SEQUENCE [LARGE SCALE GENOMIC DNA]</scope>
    <source>
        <strain evidence="2 3">LSR1</strain>
    </source>
</reference>
<comment type="caution">
    <text evidence="2">The sequence shown here is derived from an EMBL/GenBank/DDBJ whole genome shotgun (WGS) entry which is preliminary data.</text>
</comment>
<accession>A0A4R1BCG9</accession>
<dbReference type="AlphaFoldDB" id="A0A4R1BCG9"/>
<dbReference type="Proteomes" id="UP000295443">
    <property type="component" value="Unassembled WGS sequence"/>
</dbReference>
<protein>
    <recommendedName>
        <fullName evidence="4">DUF4412 domain-containing protein</fullName>
    </recommendedName>
</protein>
<dbReference type="RefSeq" id="WP_131446755.1">
    <property type="nucleotide sequence ID" value="NZ_SJZB01000033.1"/>
</dbReference>
<sequence length="252" mass="27624">MTCRSSLLLAVALLFAPAVQADLTLVGRSTQTSLNLTNQGREALYVKKNMMRRDVTERGRSYSYLYDLAKKEVTVIDHFQRLVERHTLATRAAGKNAGPRVDLKPTGRSHALADWNCVEYDLNARLPADTGKEKMTLVLGGQVWLERRVSERREVAPFIKAVDADDFFVGSATPGQPGNAQSQGINEVMRQVLFKGMLCAAEIQLNYEGDGPMADLGRRMATHAGIVYDSVSDAAIGDEMFAIPAGYRNTGG</sequence>
<evidence type="ECO:0000256" key="1">
    <source>
        <dbReference type="SAM" id="SignalP"/>
    </source>
</evidence>
<gene>
    <name evidence="2" type="ORF">EZJ19_08950</name>
</gene>
<evidence type="ECO:0000313" key="3">
    <source>
        <dbReference type="Proteomes" id="UP000295443"/>
    </source>
</evidence>
<keyword evidence="3" id="KW-1185">Reference proteome</keyword>
<dbReference type="EMBL" id="SJZB01000033">
    <property type="protein sequence ID" value="TCJ14704.1"/>
    <property type="molecule type" value="Genomic_DNA"/>
</dbReference>
<name>A0A4R1BCG9_9PROT</name>
<evidence type="ECO:0000313" key="2">
    <source>
        <dbReference type="EMBL" id="TCJ14704.1"/>
    </source>
</evidence>
<organism evidence="2 3">
    <name type="scientific">Parasulfuritortus cantonensis</name>
    <dbReference type="NCBI Taxonomy" id="2528202"/>
    <lineage>
        <taxon>Bacteria</taxon>
        <taxon>Pseudomonadati</taxon>
        <taxon>Pseudomonadota</taxon>
        <taxon>Betaproteobacteria</taxon>
        <taxon>Nitrosomonadales</taxon>
        <taxon>Thiobacillaceae</taxon>
        <taxon>Parasulfuritortus</taxon>
    </lineage>
</organism>